<feature type="compositionally biased region" description="Low complexity" evidence="1">
    <location>
        <begin position="311"/>
        <end position="340"/>
    </location>
</feature>
<dbReference type="GO" id="GO:0016538">
    <property type="term" value="F:cyclin-dependent protein serine/threonine kinase regulator activity"/>
    <property type="evidence" value="ECO:0007669"/>
    <property type="project" value="InterPro"/>
</dbReference>
<evidence type="ECO:0000313" key="2">
    <source>
        <dbReference type="EMBL" id="RSH94569.1"/>
    </source>
</evidence>
<dbReference type="CDD" id="cd20546">
    <property type="entry name" value="CYCLIN_SpCG1C_ScCTK2-like_rpt2"/>
    <property type="match status" value="1"/>
</dbReference>
<dbReference type="PANTHER" id="PTHR10026">
    <property type="entry name" value="CYCLIN"/>
    <property type="match status" value="1"/>
</dbReference>
<evidence type="ECO:0000313" key="3">
    <source>
        <dbReference type="Proteomes" id="UP000279259"/>
    </source>
</evidence>
<protein>
    <submittedName>
        <fullName evidence="2">Uncharacterized protein</fullName>
    </submittedName>
</protein>
<dbReference type="Gene3D" id="1.10.472.10">
    <property type="entry name" value="Cyclin-like"/>
    <property type="match status" value="1"/>
</dbReference>
<dbReference type="OrthoDB" id="25002at2759"/>
<dbReference type="AlphaFoldDB" id="A0A427YU33"/>
<gene>
    <name evidence="2" type="ORF">EHS25_004373</name>
</gene>
<feature type="region of interest" description="Disordered" evidence="1">
    <location>
        <begin position="311"/>
        <end position="344"/>
    </location>
</feature>
<dbReference type="GO" id="GO:0006357">
    <property type="term" value="P:regulation of transcription by RNA polymerase II"/>
    <property type="evidence" value="ECO:0007669"/>
    <property type="project" value="InterPro"/>
</dbReference>
<reference evidence="2 3" key="1">
    <citation type="submission" date="2018-11" db="EMBL/GenBank/DDBJ databases">
        <title>Genome sequence of Saitozyma podzolica DSM 27192.</title>
        <authorList>
            <person name="Aliyu H."/>
            <person name="Gorte O."/>
            <person name="Ochsenreither K."/>
        </authorList>
    </citation>
    <scope>NUCLEOTIDE SEQUENCE [LARGE SCALE GENOMIC DNA]</scope>
    <source>
        <strain evidence="2 3">DSM 27192</strain>
    </source>
</reference>
<proteinExistence type="predicted"/>
<dbReference type="SUPFAM" id="SSF47954">
    <property type="entry name" value="Cyclin-like"/>
    <property type="match status" value="1"/>
</dbReference>
<comment type="caution">
    <text evidence="2">The sequence shown here is derived from an EMBL/GenBank/DDBJ whole genome shotgun (WGS) entry which is preliminary data.</text>
</comment>
<accession>A0A427YU33</accession>
<evidence type="ECO:0000256" key="1">
    <source>
        <dbReference type="SAM" id="MobiDB-lite"/>
    </source>
</evidence>
<dbReference type="STRING" id="1890683.A0A427YU33"/>
<dbReference type="Proteomes" id="UP000279259">
    <property type="component" value="Unassembled WGS sequence"/>
</dbReference>
<sequence length="406" mass="44100">MTAEASSSHIKRYKPYFTPAEVERLSAKQRGKLSVSREERARQQACGFIDAVGARSGLSNAHMCTKRESWLMTSQSSTDDRHGSDLVYALSPVLPSKGLQLYGSSPLDALRLLQAPRHTQETPRAHPRVLRYPFPQLVKKGAVDPAAIDPNVLEGERKRVLSIERLVLETMCFRFGVQSGLGVVIKLGKALGGMCGALGLITVDLAVDKETIQRAWRVAVDCHRTPAPLSFPPHAIAIGAIYTAALLSLETTLLPVADDLLSGELSGAVGIVRKFGDKGSWEDDYAADADEIDDVAHALIDLYSTILSTPSTDPASAFTPSPTSPRDAPTPTSQPSSSTSMNTAFRLPPYWTPSTLTELKIRLRERRPGKAVTIAGWPDTSPAEGDEREIIEGMGRNDATVRFVWD</sequence>
<dbReference type="EMBL" id="RSCD01000002">
    <property type="protein sequence ID" value="RSH94569.1"/>
    <property type="molecule type" value="Genomic_DNA"/>
</dbReference>
<keyword evidence="3" id="KW-1185">Reference proteome</keyword>
<dbReference type="InterPro" id="IPR036915">
    <property type="entry name" value="Cyclin-like_sf"/>
</dbReference>
<name>A0A427YU33_9TREE</name>
<organism evidence="2 3">
    <name type="scientific">Saitozyma podzolica</name>
    <dbReference type="NCBI Taxonomy" id="1890683"/>
    <lineage>
        <taxon>Eukaryota</taxon>
        <taxon>Fungi</taxon>
        <taxon>Dikarya</taxon>
        <taxon>Basidiomycota</taxon>
        <taxon>Agaricomycotina</taxon>
        <taxon>Tremellomycetes</taxon>
        <taxon>Tremellales</taxon>
        <taxon>Trimorphomycetaceae</taxon>
        <taxon>Saitozyma</taxon>
    </lineage>
</organism>
<dbReference type="InterPro" id="IPR043198">
    <property type="entry name" value="Cyclin/Ssn8"/>
</dbReference>